<feature type="signal peptide" evidence="1">
    <location>
        <begin position="1"/>
        <end position="21"/>
    </location>
</feature>
<keyword evidence="1" id="KW-0732">Signal</keyword>
<evidence type="ECO:0000313" key="2">
    <source>
        <dbReference type="EMBL" id="KRL90681.1"/>
    </source>
</evidence>
<sequence>MVLLVLGLLLFGLSQTALLVAASDTSQETAIKRAVVKKGKLRYLRARFPALYQREWEIEQNDDGDYEVTGFFKLRGHLRHFEAVVEEEAGEYRCTDFQRGY</sequence>
<proteinExistence type="predicted"/>
<gene>
    <name evidence="2" type="ORF">FC43_GL001285</name>
</gene>
<evidence type="ECO:0000313" key="3">
    <source>
        <dbReference type="Proteomes" id="UP000050816"/>
    </source>
</evidence>
<organism evidence="2 3">
    <name type="scientific">Limosilactobacillus ingluviei DSM 15946</name>
    <dbReference type="NCBI Taxonomy" id="1423760"/>
    <lineage>
        <taxon>Bacteria</taxon>
        <taxon>Bacillati</taxon>
        <taxon>Bacillota</taxon>
        <taxon>Bacilli</taxon>
        <taxon>Lactobacillales</taxon>
        <taxon>Lactobacillaceae</taxon>
        <taxon>Limosilactobacillus</taxon>
    </lineage>
</organism>
<comment type="caution">
    <text evidence="2">The sequence shown here is derived from an EMBL/GenBank/DDBJ whole genome shotgun (WGS) entry which is preliminary data.</text>
</comment>
<evidence type="ECO:0000256" key="1">
    <source>
        <dbReference type="SAM" id="SignalP"/>
    </source>
</evidence>
<dbReference type="PATRIC" id="fig|1423760.3.peg.1355"/>
<feature type="chain" id="PRO_5038937449" evidence="1">
    <location>
        <begin position="22"/>
        <end position="101"/>
    </location>
</feature>
<reference evidence="2 3" key="1">
    <citation type="journal article" date="2015" name="Genome Announc.">
        <title>Expanding the biotechnology potential of lactobacilli through comparative genomics of 213 strains and associated genera.</title>
        <authorList>
            <person name="Sun Z."/>
            <person name="Harris H.M."/>
            <person name="McCann A."/>
            <person name="Guo C."/>
            <person name="Argimon S."/>
            <person name="Zhang W."/>
            <person name="Yang X."/>
            <person name="Jeffery I.B."/>
            <person name="Cooney J.C."/>
            <person name="Kagawa T.F."/>
            <person name="Liu W."/>
            <person name="Song Y."/>
            <person name="Salvetti E."/>
            <person name="Wrobel A."/>
            <person name="Rasinkangas P."/>
            <person name="Parkhill J."/>
            <person name="Rea M.C."/>
            <person name="O'Sullivan O."/>
            <person name="Ritari J."/>
            <person name="Douillard F.P."/>
            <person name="Paul Ross R."/>
            <person name="Yang R."/>
            <person name="Briner A.E."/>
            <person name="Felis G.E."/>
            <person name="de Vos W.M."/>
            <person name="Barrangou R."/>
            <person name="Klaenhammer T.R."/>
            <person name="Caufield P.W."/>
            <person name="Cui Y."/>
            <person name="Zhang H."/>
            <person name="O'Toole P.W."/>
        </authorList>
    </citation>
    <scope>NUCLEOTIDE SEQUENCE [LARGE SCALE GENOMIC DNA]</scope>
    <source>
        <strain evidence="2 3">DSM 15946</strain>
    </source>
</reference>
<accession>A0A0R1UBC1</accession>
<dbReference type="Proteomes" id="UP000050816">
    <property type="component" value="Unassembled WGS sequence"/>
</dbReference>
<protein>
    <submittedName>
        <fullName evidence="2">Uncharacterized protein</fullName>
    </submittedName>
</protein>
<name>A0A0R1UBC1_9LACO</name>
<dbReference type="EMBL" id="AZFK01000028">
    <property type="protein sequence ID" value="KRL90681.1"/>
    <property type="molecule type" value="Genomic_DNA"/>
</dbReference>
<dbReference type="AlphaFoldDB" id="A0A0R1UBC1"/>